<dbReference type="AlphaFoldDB" id="A0A645IBA6"/>
<accession>A0A645IBA6</accession>
<reference evidence="1" key="1">
    <citation type="submission" date="2019-08" db="EMBL/GenBank/DDBJ databases">
        <authorList>
            <person name="Kucharzyk K."/>
            <person name="Murdoch R.W."/>
            <person name="Higgins S."/>
            <person name="Loffler F."/>
        </authorList>
    </citation>
    <scope>NUCLEOTIDE SEQUENCE</scope>
</reference>
<dbReference type="EMBL" id="VSSQ01111003">
    <property type="protein sequence ID" value="MPN48558.1"/>
    <property type="molecule type" value="Genomic_DNA"/>
</dbReference>
<comment type="caution">
    <text evidence="1">The sequence shown here is derived from an EMBL/GenBank/DDBJ whole genome shotgun (WGS) entry which is preliminary data.</text>
</comment>
<proteinExistence type="predicted"/>
<name>A0A645IBA6_9ZZZZ</name>
<gene>
    <name evidence="1" type="ORF">SDC9_196168</name>
</gene>
<sequence length="185" mass="20120">MNLSLSAAFDERDVNADFSLVSRLGEECYSLKGSARLQLADTDSGERVYGGLWAEEKRGSESALRLTLEPDLVFAGGGARGKVRVLSERAGKTRLDVALNAVMEKGDATLPAAPARIYDLHAELPQAREALSQALLPLVKKVLMDFPEPARLLLLHDMGRTLRTEGEAVPAAERIPEFLVTEDAF</sequence>
<protein>
    <submittedName>
        <fullName evidence="1">Uncharacterized protein</fullName>
    </submittedName>
</protein>
<organism evidence="1">
    <name type="scientific">bioreactor metagenome</name>
    <dbReference type="NCBI Taxonomy" id="1076179"/>
    <lineage>
        <taxon>unclassified sequences</taxon>
        <taxon>metagenomes</taxon>
        <taxon>ecological metagenomes</taxon>
    </lineage>
</organism>
<evidence type="ECO:0000313" key="1">
    <source>
        <dbReference type="EMBL" id="MPN48558.1"/>
    </source>
</evidence>